<comment type="caution">
    <text evidence="1">The sequence shown here is derived from an EMBL/GenBank/DDBJ whole genome shotgun (WGS) entry which is preliminary data.</text>
</comment>
<proteinExistence type="predicted"/>
<sequence>MPMPSKGDRKPLTVRIPLELIKTLEEQQSSAGVTSLGQYLADLIAIVNDREDLALELNRPQNQGVLPLTA</sequence>
<reference evidence="1 2" key="1">
    <citation type="submission" date="2023-10" db="EMBL/GenBank/DDBJ databases">
        <title>Development of a sustainable strategy for remediation of hydrocarbon-contaminated territories based on the waste exchange concept.</title>
        <authorList>
            <person name="Krivoruchko A."/>
        </authorList>
    </citation>
    <scope>NUCLEOTIDE SEQUENCE [LARGE SCALE GENOMIC DNA]</scope>
    <source>
        <strain evidence="1 2">IEGM 1322</strain>
    </source>
</reference>
<name>A0ABU4B4Q8_9NOCA</name>
<evidence type="ECO:0000313" key="1">
    <source>
        <dbReference type="EMBL" id="MDV6233477.1"/>
    </source>
</evidence>
<keyword evidence="2" id="KW-1185">Reference proteome</keyword>
<accession>A0ABU4B4Q8</accession>
<dbReference type="EMBL" id="JAWLKE010000011">
    <property type="protein sequence ID" value="MDV6233477.1"/>
    <property type="molecule type" value="Genomic_DNA"/>
</dbReference>
<dbReference type="RefSeq" id="WP_037174519.1">
    <property type="nucleotide sequence ID" value="NZ_JAWLKE010000011.1"/>
</dbReference>
<evidence type="ECO:0000313" key="2">
    <source>
        <dbReference type="Proteomes" id="UP001185899"/>
    </source>
</evidence>
<gene>
    <name evidence="1" type="ORF">R3P95_23220</name>
</gene>
<dbReference type="Proteomes" id="UP001185899">
    <property type="component" value="Unassembled WGS sequence"/>
</dbReference>
<protein>
    <recommendedName>
        <fullName evidence="3">Toxin-antitoxin system HicB family antitoxin</fullName>
    </recommendedName>
</protein>
<evidence type="ECO:0008006" key="3">
    <source>
        <dbReference type="Google" id="ProtNLM"/>
    </source>
</evidence>
<organism evidence="1 2">
    <name type="scientific">Rhodococcus cercidiphylli</name>
    <dbReference type="NCBI Taxonomy" id="489916"/>
    <lineage>
        <taxon>Bacteria</taxon>
        <taxon>Bacillati</taxon>
        <taxon>Actinomycetota</taxon>
        <taxon>Actinomycetes</taxon>
        <taxon>Mycobacteriales</taxon>
        <taxon>Nocardiaceae</taxon>
        <taxon>Rhodococcus</taxon>
    </lineage>
</organism>